<evidence type="ECO:0000313" key="2">
    <source>
        <dbReference type="Proteomes" id="UP000032180"/>
    </source>
</evidence>
<dbReference type="Pfam" id="PF03140">
    <property type="entry name" value="DUF247"/>
    <property type="match status" value="1"/>
</dbReference>
<dbReference type="PANTHER" id="PTHR31170">
    <property type="entry name" value="BNAC04G53230D PROTEIN"/>
    <property type="match status" value="1"/>
</dbReference>
<dbReference type="HOGENOM" id="CLU_020188_0_4_1"/>
<protein>
    <submittedName>
        <fullName evidence="1">Uncharacterized protein</fullName>
    </submittedName>
</protein>
<dbReference type="Gramene" id="LPERR01G16990.1">
    <property type="protein sequence ID" value="LPERR01G16990.1"/>
    <property type="gene ID" value="LPERR01G16990"/>
</dbReference>
<dbReference type="InterPro" id="IPR004158">
    <property type="entry name" value="DUF247_pln"/>
</dbReference>
<dbReference type="Proteomes" id="UP000032180">
    <property type="component" value="Chromosome 1"/>
</dbReference>
<reference evidence="2" key="2">
    <citation type="submission" date="2013-12" db="EMBL/GenBank/DDBJ databases">
        <authorList>
            <person name="Yu Y."/>
            <person name="Lee S."/>
            <person name="de Baynast K."/>
            <person name="Wissotski M."/>
            <person name="Liu L."/>
            <person name="Talag J."/>
            <person name="Goicoechea J."/>
            <person name="Angelova A."/>
            <person name="Jetty R."/>
            <person name="Kudrna D."/>
            <person name="Golser W."/>
            <person name="Rivera L."/>
            <person name="Zhang J."/>
            <person name="Wing R."/>
        </authorList>
    </citation>
    <scope>NUCLEOTIDE SEQUENCE</scope>
</reference>
<evidence type="ECO:0000313" key="1">
    <source>
        <dbReference type="EnsemblPlants" id="LPERR01G16990.1"/>
    </source>
</evidence>
<dbReference type="AlphaFoldDB" id="A0A0D9V226"/>
<proteinExistence type="predicted"/>
<dbReference type="EnsemblPlants" id="LPERR01G16990.1">
    <property type="protein sequence ID" value="LPERR01G16990.1"/>
    <property type="gene ID" value="LPERR01G16990"/>
</dbReference>
<reference evidence="1" key="3">
    <citation type="submission" date="2015-04" db="UniProtKB">
        <authorList>
            <consortium name="EnsemblPlants"/>
        </authorList>
    </citation>
    <scope>IDENTIFICATION</scope>
</reference>
<organism evidence="1 2">
    <name type="scientific">Leersia perrieri</name>
    <dbReference type="NCBI Taxonomy" id="77586"/>
    <lineage>
        <taxon>Eukaryota</taxon>
        <taxon>Viridiplantae</taxon>
        <taxon>Streptophyta</taxon>
        <taxon>Embryophyta</taxon>
        <taxon>Tracheophyta</taxon>
        <taxon>Spermatophyta</taxon>
        <taxon>Magnoliopsida</taxon>
        <taxon>Liliopsida</taxon>
        <taxon>Poales</taxon>
        <taxon>Poaceae</taxon>
        <taxon>BOP clade</taxon>
        <taxon>Oryzoideae</taxon>
        <taxon>Oryzeae</taxon>
        <taxon>Oryzinae</taxon>
        <taxon>Leersia</taxon>
    </lineage>
</organism>
<reference evidence="1 2" key="1">
    <citation type="submission" date="2012-08" db="EMBL/GenBank/DDBJ databases">
        <title>Oryza genome evolution.</title>
        <authorList>
            <person name="Wing R.A."/>
        </authorList>
    </citation>
    <scope>NUCLEOTIDE SEQUENCE</scope>
</reference>
<name>A0A0D9V226_9ORYZ</name>
<keyword evidence="2" id="KW-1185">Reference proteome</keyword>
<accession>A0A0D9V226</accession>
<dbReference type="eggNOG" id="ENOG502RY48">
    <property type="taxonomic scope" value="Eukaryota"/>
</dbReference>
<sequence length="462" mass="53112">MSSLEALVEALRGGNQWSARQPFTIFRVPAYVRESNRTAYEPRMVSIGPYYHGTAALRPMEDHKWRSLNYFVSHYAGFTASTLVAEMRDLEAQALACYSERPVGMSSDQFIQMLLLDGSFILEFFFKWHKMELDTLIGSWRHDILSDLLLIENQIPFFVLERLWNTVTCGQGGRALLLEFLFAYIGGQNNREPITLFSGDRQVHHLLQVNYECFVPTQPDPKPAIELLEAGEIEGCAFVQRSSALRKLYECCVPKRTTLPSRPTTRIPPATELFIAGVTFVRDDATENMFDRRSGVMKIPTIRINDEMRTVLVNLITFEQTQCREETGLLTSYQLLMSNLIVTARDVQLLRQCGVLQGREDNNDEAARFFSRIAEGATVDLRRQAFAVLFEHVSRYCDSRWYYVCRKALLELQPVEDHLHRGRHDHSLSYRYADLLHRSNMMCDTVVDVSLPSPNLTMDPIR</sequence>
<dbReference type="STRING" id="77586.A0A0D9V226"/>
<dbReference type="PANTHER" id="PTHR31170:SF18">
    <property type="entry name" value="(WILD MALAYSIAN BANANA) HYPOTHETICAL PROTEIN"/>
    <property type="match status" value="1"/>
</dbReference>